<sequence length="135" mass="15569">MGLIRSGHKGLLAAAVKETIFPFSRRQRLAGDEHLFNSRLFRRDEVRIAGEVRERGGGKQKISVIDLSQSGFRMHCVFLIPKDRTIFLTMPGLEAMEARIAWHENDYYGCEFKRKLYPAVYEHIIKTNPALALRH</sequence>
<dbReference type="InterPro" id="IPR009875">
    <property type="entry name" value="PilZ_domain"/>
</dbReference>
<gene>
    <name evidence="2" type="ORF">EUU25_02640</name>
</gene>
<organism evidence="2 3">
    <name type="scientific">Sphingorhabdus lacus</name>
    <dbReference type="NCBI Taxonomy" id="392610"/>
    <lineage>
        <taxon>Bacteria</taxon>
        <taxon>Pseudomonadati</taxon>
        <taxon>Pseudomonadota</taxon>
        <taxon>Alphaproteobacteria</taxon>
        <taxon>Sphingomonadales</taxon>
        <taxon>Sphingomonadaceae</taxon>
        <taxon>Sphingorhabdus</taxon>
    </lineage>
</organism>
<dbReference type="SUPFAM" id="SSF141371">
    <property type="entry name" value="PilZ domain-like"/>
    <property type="match status" value="1"/>
</dbReference>
<feature type="domain" description="PilZ" evidence="1">
    <location>
        <begin position="39"/>
        <end position="116"/>
    </location>
</feature>
<dbReference type="Pfam" id="PF07238">
    <property type="entry name" value="PilZ"/>
    <property type="match status" value="1"/>
</dbReference>
<reference evidence="3" key="1">
    <citation type="submission" date="2019-01" db="EMBL/GenBank/DDBJ databases">
        <title>Sphingorhabdus lacus sp.nov., isolated from an oligotrophic freshwater lake.</title>
        <authorList>
            <person name="Park M."/>
        </authorList>
    </citation>
    <scope>NUCLEOTIDE SEQUENCE [LARGE SCALE GENOMIC DNA]</scope>
    <source>
        <strain evidence="3">IMCC1753</strain>
    </source>
</reference>
<keyword evidence="3" id="KW-1185">Reference proteome</keyword>
<protein>
    <submittedName>
        <fullName evidence="2">Pilus assembly protein PilZ</fullName>
    </submittedName>
</protein>
<evidence type="ECO:0000313" key="3">
    <source>
        <dbReference type="Proteomes" id="UP000428803"/>
    </source>
</evidence>
<evidence type="ECO:0000259" key="1">
    <source>
        <dbReference type="Pfam" id="PF07238"/>
    </source>
</evidence>
<dbReference type="Proteomes" id="UP000428803">
    <property type="component" value="Chromosome"/>
</dbReference>
<name>A0A6I6L5V5_9SPHN</name>
<accession>A0A6I6L5V5</accession>
<dbReference type="EMBL" id="CP035733">
    <property type="protein sequence ID" value="QGY79611.1"/>
    <property type="molecule type" value="Genomic_DNA"/>
</dbReference>
<evidence type="ECO:0000313" key="2">
    <source>
        <dbReference type="EMBL" id="QGY79611.1"/>
    </source>
</evidence>
<dbReference type="AlphaFoldDB" id="A0A6I6L5V5"/>
<dbReference type="GO" id="GO:0035438">
    <property type="term" value="F:cyclic-di-GMP binding"/>
    <property type="evidence" value="ECO:0007669"/>
    <property type="project" value="InterPro"/>
</dbReference>
<dbReference type="KEGG" id="slaa:EUU25_02640"/>
<proteinExistence type="predicted"/>